<dbReference type="Proteomes" id="UP000257706">
    <property type="component" value="Unassembled WGS sequence"/>
</dbReference>
<dbReference type="AlphaFoldDB" id="A0A3B9IIM6"/>
<dbReference type="EMBL" id="DMAI01000142">
    <property type="protein sequence ID" value="HAE47578.1"/>
    <property type="molecule type" value="Genomic_DNA"/>
</dbReference>
<reference evidence="2 3" key="1">
    <citation type="journal article" date="2018" name="Nat. Biotechnol.">
        <title>A standardized bacterial taxonomy based on genome phylogeny substantially revises the tree of life.</title>
        <authorList>
            <person name="Parks D.H."/>
            <person name="Chuvochina M."/>
            <person name="Waite D.W."/>
            <person name="Rinke C."/>
            <person name="Skarshewski A."/>
            <person name="Chaumeil P.A."/>
            <person name="Hugenholtz P."/>
        </authorList>
    </citation>
    <scope>NUCLEOTIDE SEQUENCE [LARGE SCALE GENOMIC DNA]</scope>
    <source>
        <strain evidence="2">UBA8739</strain>
    </source>
</reference>
<feature type="non-terminal residue" evidence="2">
    <location>
        <position position="1"/>
    </location>
</feature>
<sequence>AAAALKESEALRAVMRIAALISDDAAARAYLVATGTVDELSDEVIDTLVGIRSEIAKLSGSGDQAPDQVPSPAPDALP</sequence>
<feature type="compositionally biased region" description="Pro residues" evidence="1">
    <location>
        <begin position="69"/>
        <end position="78"/>
    </location>
</feature>
<organism evidence="2 3">
    <name type="scientific">Tistrella mobilis</name>
    <dbReference type="NCBI Taxonomy" id="171437"/>
    <lineage>
        <taxon>Bacteria</taxon>
        <taxon>Pseudomonadati</taxon>
        <taxon>Pseudomonadota</taxon>
        <taxon>Alphaproteobacteria</taxon>
        <taxon>Geminicoccales</taxon>
        <taxon>Geminicoccaceae</taxon>
        <taxon>Tistrella</taxon>
    </lineage>
</organism>
<proteinExistence type="predicted"/>
<evidence type="ECO:0000256" key="1">
    <source>
        <dbReference type="SAM" id="MobiDB-lite"/>
    </source>
</evidence>
<protein>
    <submittedName>
        <fullName evidence="2">Uncharacterized protein</fullName>
    </submittedName>
</protein>
<name>A0A3B9IIM6_9PROT</name>
<feature type="region of interest" description="Disordered" evidence="1">
    <location>
        <begin position="59"/>
        <end position="78"/>
    </location>
</feature>
<evidence type="ECO:0000313" key="3">
    <source>
        <dbReference type="Proteomes" id="UP000257706"/>
    </source>
</evidence>
<accession>A0A3B9IIM6</accession>
<comment type="caution">
    <text evidence="2">The sequence shown here is derived from an EMBL/GenBank/DDBJ whole genome shotgun (WGS) entry which is preliminary data.</text>
</comment>
<evidence type="ECO:0000313" key="2">
    <source>
        <dbReference type="EMBL" id="HAE47578.1"/>
    </source>
</evidence>
<gene>
    <name evidence="2" type="ORF">DCK97_09185</name>
</gene>